<feature type="transmembrane region" description="Helical" evidence="1">
    <location>
        <begin position="289"/>
        <end position="317"/>
    </location>
</feature>
<feature type="transmembrane region" description="Helical" evidence="1">
    <location>
        <begin position="386"/>
        <end position="406"/>
    </location>
</feature>
<keyword evidence="1" id="KW-1133">Transmembrane helix</keyword>
<organism evidence="2 3">
    <name type="scientific">Polystyrenella longa</name>
    <dbReference type="NCBI Taxonomy" id="2528007"/>
    <lineage>
        <taxon>Bacteria</taxon>
        <taxon>Pseudomonadati</taxon>
        <taxon>Planctomycetota</taxon>
        <taxon>Planctomycetia</taxon>
        <taxon>Planctomycetales</taxon>
        <taxon>Planctomycetaceae</taxon>
        <taxon>Polystyrenella</taxon>
    </lineage>
</organism>
<proteinExistence type="predicted"/>
<dbReference type="Gene3D" id="1.20.1740.10">
    <property type="entry name" value="Amino acid/polyamine transporter I"/>
    <property type="match status" value="1"/>
</dbReference>
<name>A0A518CP02_9PLAN</name>
<dbReference type="OrthoDB" id="271600at2"/>
<feature type="transmembrane region" description="Helical" evidence="1">
    <location>
        <begin position="173"/>
        <end position="192"/>
    </location>
</feature>
<gene>
    <name evidence="2" type="ORF">Pla110_26790</name>
</gene>
<feature type="transmembrane region" description="Helical" evidence="1">
    <location>
        <begin position="102"/>
        <end position="123"/>
    </location>
</feature>
<reference evidence="2 3" key="1">
    <citation type="submission" date="2019-02" db="EMBL/GenBank/DDBJ databases">
        <title>Deep-cultivation of Planctomycetes and their phenomic and genomic characterization uncovers novel biology.</title>
        <authorList>
            <person name="Wiegand S."/>
            <person name="Jogler M."/>
            <person name="Boedeker C."/>
            <person name="Pinto D."/>
            <person name="Vollmers J."/>
            <person name="Rivas-Marin E."/>
            <person name="Kohn T."/>
            <person name="Peeters S.H."/>
            <person name="Heuer A."/>
            <person name="Rast P."/>
            <person name="Oberbeckmann S."/>
            <person name="Bunk B."/>
            <person name="Jeske O."/>
            <person name="Meyerdierks A."/>
            <person name="Storesund J.E."/>
            <person name="Kallscheuer N."/>
            <person name="Luecker S."/>
            <person name="Lage O.M."/>
            <person name="Pohl T."/>
            <person name="Merkel B.J."/>
            <person name="Hornburger P."/>
            <person name="Mueller R.-W."/>
            <person name="Bruemmer F."/>
            <person name="Labrenz M."/>
            <person name="Spormann A.M."/>
            <person name="Op den Camp H."/>
            <person name="Overmann J."/>
            <person name="Amann R."/>
            <person name="Jetten M.S.M."/>
            <person name="Mascher T."/>
            <person name="Medema M.H."/>
            <person name="Devos D.P."/>
            <person name="Kaster A.-K."/>
            <person name="Ovreas L."/>
            <person name="Rohde M."/>
            <person name="Galperin M.Y."/>
            <person name="Jogler C."/>
        </authorList>
    </citation>
    <scope>NUCLEOTIDE SEQUENCE [LARGE SCALE GENOMIC DNA]</scope>
    <source>
        <strain evidence="2 3">Pla110</strain>
    </source>
</reference>
<dbReference type="Proteomes" id="UP000317178">
    <property type="component" value="Chromosome"/>
</dbReference>
<evidence type="ECO:0000313" key="2">
    <source>
        <dbReference type="EMBL" id="QDU80943.1"/>
    </source>
</evidence>
<sequence>MNSYEFWITAAITVGAIIPAGILIWPKVSRSTWWQATVTPLASIIGSGFLVLGPILVREYGELAPLMMLALCGVAYLFGNAIRYNIRHYESQTEKLPKYVHVAESISAWMLAFAYIISVAYYLNLLGSFAVSQTSINSQTAGRVVTTCVLLFIGCFGYFAGLKKLENLEETAVTIKLSIIGGLLIGMTLYAWNLFSQGDLITNTIPDFSSHALYFAFGLVICVQGFETSRYLGQEYDPETRIKTMKSAQWISTIIYVIYVFLMSIAFVGTEIETRETAIIDVTRVIAPILPIMLVVAAVAAQFSAGVADTAGCGGLINELSRKKLSDRVGYSIVTIGGLVLTWTSDVFLIISYASRAFAVYYALQSAVAALVAWQHEKTNHRVRYCLLYGCLSLLGVVIAILGIPAE</sequence>
<dbReference type="KEGG" id="plon:Pla110_26790"/>
<feature type="transmembrane region" description="Helical" evidence="1">
    <location>
        <begin position="329"/>
        <end position="351"/>
    </location>
</feature>
<feature type="transmembrane region" description="Helical" evidence="1">
    <location>
        <begin position="212"/>
        <end position="229"/>
    </location>
</feature>
<protein>
    <submittedName>
        <fullName evidence="2">Uncharacterized protein</fullName>
    </submittedName>
</protein>
<dbReference type="AlphaFoldDB" id="A0A518CP02"/>
<keyword evidence="3" id="KW-1185">Reference proteome</keyword>
<evidence type="ECO:0000313" key="3">
    <source>
        <dbReference type="Proteomes" id="UP000317178"/>
    </source>
</evidence>
<evidence type="ECO:0000256" key="1">
    <source>
        <dbReference type="SAM" id="Phobius"/>
    </source>
</evidence>
<feature type="transmembrane region" description="Helical" evidence="1">
    <location>
        <begin position="250"/>
        <end position="269"/>
    </location>
</feature>
<dbReference type="EMBL" id="CP036281">
    <property type="protein sequence ID" value="QDU80943.1"/>
    <property type="molecule type" value="Genomic_DNA"/>
</dbReference>
<dbReference type="RefSeq" id="WP_144996171.1">
    <property type="nucleotide sequence ID" value="NZ_CP036281.1"/>
</dbReference>
<keyword evidence="1" id="KW-0812">Transmembrane</keyword>
<feature type="transmembrane region" description="Helical" evidence="1">
    <location>
        <begin position="37"/>
        <end position="57"/>
    </location>
</feature>
<feature type="transmembrane region" description="Helical" evidence="1">
    <location>
        <begin position="357"/>
        <end position="374"/>
    </location>
</feature>
<feature type="transmembrane region" description="Helical" evidence="1">
    <location>
        <begin position="63"/>
        <end position="82"/>
    </location>
</feature>
<feature type="transmembrane region" description="Helical" evidence="1">
    <location>
        <begin position="6"/>
        <end position="25"/>
    </location>
</feature>
<accession>A0A518CP02</accession>
<keyword evidence="1" id="KW-0472">Membrane</keyword>
<feature type="transmembrane region" description="Helical" evidence="1">
    <location>
        <begin position="143"/>
        <end position="161"/>
    </location>
</feature>